<accession>A0A382Q2D7</accession>
<reference evidence="1" key="1">
    <citation type="submission" date="2018-05" db="EMBL/GenBank/DDBJ databases">
        <authorList>
            <person name="Lanie J.A."/>
            <person name="Ng W.-L."/>
            <person name="Kazmierczak K.M."/>
            <person name="Andrzejewski T.M."/>
            <person name="Davidsen T.M."/>
            <person name="Wayne K.J."/>
            <person name="Tettelin H."/>
            <person name="Glass J.I."/>
            <person name="Rusch D."/>
            <person name="Podicherti R."/>
            <person name="Tsui H.-C.T."/>
            <person name="Winkler M.E."/>
        </authorList>
    </citation>
    <scope>NUCLEOTIDE SEQUENCE</scope>
</reference>
<dbReference type="EMBL" id="UINC01111193">
    <property type="protein sequence ID" value="SVC79227.1"/>
    <property type="molecule type" value="Genomic_DNA"/>
</dbReference>
<proteinExistence type="predicted"/>
<gene>
    <name evidence="1" type="ORF">METZ01_LOCUS332081</name>
</gene>
<feature type="non-terminal residue" evidence="1">
    <location>
        <position position="45"/>
    </location>
</feature>
<evidence type="ECO:0000313" key="1">
    <source>
        <dbReference type="EMBL" id="SVC79227.1"/>
    </source>
</evidence>
<dbReference type="AlphaFoldDB" id="A0A382Q2D7"/>
<feature type="non-terminal residue" evidence="1">
    <location>
        <position position="1"/>
    </location>
</feature>
<name>A0A382Q2D7_9ZZZZ</name>
<organism evidence="1">
    <name type="scientific">marine metagenome</name>
    <dbReference type="NCBI Taxonomy" id="408172"/>
    <lineage>
        <taxon>unclassified sequences</taxon>
        <taxon>metagenomes</taxon>
        <taxon>ecological metagenomes</taxon>
    </lineage>
</organism>
<sequence length="45" mass="4999">VLVHAPDPPDDFLFDGTSPHLEAWARGVLGRHDVILVAWLLNQPL</sequence>
<protein>
    <submittedName>
        <fullName evidence="1">Uncharacterized protein</fullName>
    </submittedName>
</protein>